<dbReference type="CDD" id="cd00093">
    <property type="entry name" value="HTH_XRE"/>
    <property type="match status" value="1"/>
</dbReference>
<evidence type="ECO:0000313" key="2">
    <source>
        <dbReference type="EMBL" id="SDZ39110.1"/>
    </source>
</evidence>
<feature type="domain" description="HTH cro/C1-type" evidence="1">
    <location>
        <begin position="18"/>
        <end position="72"/>
    </location>
</feature>
<dbReference type="Pfam" id="PF13560">
    <property type="entry name" value="HTH_31"/>
    <property type="match status" value="1"/>
</dbReference>
<dbReference type="InterPro" id="IPR043917">
    <property type="entry name" value="DUF5753"/>
</dbReference>
<dbReference type="SUPFAM" id="SSF47413">
    <property type="entry name" value="lambda repressor-like DNA-binding domains"/>
    <property type="match status" value="1"/>
</dbReference>
<reference evidence="3" key="1">
    <citation type="submission" date="2016-10" db="EMBL/GenBank/DDBJ databases">
        <authorList>
            <person name="Varghese N."/>
            <person name="Submissions S."/>
        </authorList>
    </citation>
    <scope>NUCLEOTIDE SEQUENCE [LARGE SCALE GENOMIC DNA]</scope>
    <source>
        <strain evidence="3">CGMCC 4.3530</strain>
    </source>
</reference>
<evidence type="ECO:0000259" key="1">
    <source>
        <dbReference type="PROSITE" id="PS50943"/>
    </source>
</evidence>
<protein>
    <submittedName>
        <fullName evidence="2">Helix-turn-helix domain-containing protein</fullName>
    </submittedName>
</protein>
<name>A0A1H3SN23_9PSEU</name>
<evidence type="ECO:0000313" key="3">
    <source>
        <dbReference type="Proteomes" id="UP000199529"/>
    </source>
</evidence>
<dbReference type="STRING" id="418495.SAMN05216215_106736"/>
<dbReference type="InterPro" id="IPR010982">
    <property type="entry name" value="Lambda_DNA-bd_dom_sf"/>
</dbReference>
<proteinExistence type="predicted"/>
<accession>A0A1H3SN23</accession>
<dbReference type="Pfam" id="PF19054">
    <property type="entry name" value="DUF5753"/>
    <property type="match status" value="1"/>
</dbReference>
<dbReference type="GO" id="GO:0003677">
    <property type="term" value="F:DNA binding"/>
    <property type="evidence" value="ECO:0007669"/>
    <property type="project" value="InterPro"/>
</dbReference>
<organism evidence="2 3">
    <name type="scientific">Saccharopolyspora shandongensis</name>
    <dbReference type="NCBI Taxonomy" id="418495"/>
    <lineage>
        <taxon>Bacteria</taxon>
        <taxon>Bacillati</taxon>
        <taxon>Actinomycetota</taxon>
        <taxon>Actinomycetes</taxon>
        <taxon>Pseudonocardiales</taxon>
        <taxon>Pseudonocardiaceae</taxon>
        <taxon>Saccharopolyspora</taxon>
    </lineage>
</organism>
<dbReference type="Gene3D" id="1.10.260.40">
    <property type="entry name" value="lambda repressor-like DNA-binding domains"/>
    <property type="match status" value="1"/>
</dbReference>
<dbReference type="OrthoDB" id="3436002at2"/>
<dbReference type="AlphaFoldDB" id="A0A1H3SN23"/>
<dbReference type="RefSeq" id="WP_093276828.1">
    <property type="nucleotide sequence ID" value="NZ_FNOK01000067.1"/>
</dbReference>
<dbReference type="InterPro" id="IPR001387">
    <property type="entry name" value="Cro/C1-type_HTH"/>
</dbReference>
<dbReference type="EMBL" id="FNOK01000067">
    <property type="protein sequence ID" value="SDZ39110.1"/>
    <property type="molecule type" value="Genomic_DNA"/>
</dbReference>
<dbReference type="SMART" id="SM00530">
    <property type="entry name" value="HTH_XRE"/>
    <property type="match status" value="1"/>
</dbReference>
<sequence length="283" mass="31050">MNGRVGVPVRVRRVSSELRELRLRSGLGAEEVAGALGFSMSKLSRIENGQRGLYADDVSALLGLYRVPAERREELLKLVRSGANPNWWQVQDGRLPAMWEDVIRFEKEATAIYNYETMLIPGLLQTPEYATAIVQGTDPDLNLAEVDTLVTARIGRQTLLNRPTAPLLEVLIEQSILERPAGGSGVMFRQLRHLVSATSQDNITLRVLPSAIGVHPGMAGPFVILDFEKHASLVYLENRGSSAFLEESEHVAAAREALRSLQEAALSVEDSVDLINCIADGLV</sequence>
<keyword evidence="3" id="KW-1185">Reference proteome</keyword>
<gene>
    <name evidence="2" type="ORF">SAMN05216215_106736</name>
</gene>
<dbReference type="PROSITE" id="PS50943">
    <property type="entry name" value="HTH_CROC1"/>
    <property type="match status" value="1"/>
</dbReference>
<dbReference type="Proteomes" id="UP000199529">
    <property type="component" value="Unassembled WGS sequence"/>
</dbReference>